<reference evidence="1 2" key="1">
    <citation type="submission" date="2016-10" db="EMBL/GenBank/DDBJ databases">
        <authorList>
            <person name="de Groot N.N."/>
        </authorList>
    </citation>
    <scope>NUCLEOTIDE SEQUENCE [LARGE SCALE GENOMIC DNA]</scope>
    <source>
        <strain evidence="1 2">L 420-91</strain>
    </source>
</reference>
<dbReference type="AlphaFoldDB" id="A0A1G8FPS9"/>
<gene>
    <name evidence="1" type="ORF">SAMN04489735_107610</name>
</gene>
<evidence type="ECO:0000313" key="1">
    <source>
        <dbReference type="EMBL" id="SDH84145.1"/>
    </source>
</evidence>
<evidence type="ECO:0000313" key="2">
    <source>
        <dbReference type="Proteomes" id="UP000198956"/>
    </source>
</evidence>
<proteinExistence type="predicted"/>
<dbReference type="EMBL" id="FNDE01000076">
    <property type="protein sequence ID" value="SDH84145.1"/>
    <property type="molecule type" value="Genomic_DNA"/>
</dbReference>
<name>A0A1G8FPS9_ANETH</name>
<accession>A0A1G8FPS9</accession>
<protein>
    <submittedName>
        <fullName evidence="1">Uncharacterized protein</fullName>
    </submittedName>
</protein>
<sequence length="99" mass="11844">MEELKFIELLKSVIKDELKPLYTRLDKYSEELAALQEGQEEIKSQLDAILLDINKLRSKSSFPQDEHNEMETIQRRLDYQLMRIARTEEELHLLKPEKQ</sequence>
<dbReference type="OrthoDB" id="2679415at2"/>
<dbReference type="Proteomes" id="UP000198956">
    <property type="component" value="Unassembled WGS sequence"/>
</dbReference>
<dbReference type="RefSeq" id="WP_091261588.1">
    <property type="nucleotide sequence ID" value="NZ_FNDE01000076.1"/>
</dbReference>
<organism evidence="1 2">
    <name type="scientific">Aneurinibacillus thermoaerophilus</name>
    <dbReference type="NCBI Taxonomy" id="143495"/>
    <lineage>
        <taxon>Bacteria</taxon>
        <taxon>Bacillati</taxon>
        <taxon>Bacillota</taxon>
        <taxon>Bacilli</taxon>
        <taxon>Bacillales</taxon>
        <taxon>Paenibacillaceae</taxon>
        <taxon>Aneurinibacillus group</taxon>
        <taxon>Aneurinibacillus</taxon>
    </lineage>
</organism>